<dbReference type="SUPFAM" id="SSF53474">
    <property type="entry name" value="alpha/beta-Hydrolases"/>
    <property type="match status" value="1"/>
</dbReference>
<dbReference type="GO" id="GO:0016787">
    <property type="term" value="F:hydrolase activity"/>
    <property type="evidence" value="ECO:0007669"/>
    <property type="project" value="UniProtKB-KW"/>
</dbReference>
<gene>
    <name evidence="2" type="ORF">EV421DRAFT_520621</name>
</gene>
<dbReference type="Proteomes" id="UP001175226">
    <property type="component" value="Unassembled WGS sequence"/>
</dbReference>
<sequence>MYSERFILDGVPPIDGRKGPALKMTARRYRIPGASKENIDGLTLIFAHCIGSREFRSSSLLLVALPILTPQTKNNGSPTIERIFDLQEAKSPRHRIREAWAFDWQNHGDAAVLNERALRERPEGVSICEWAPAIASFVRSPRMRGHRIVALGHSAGAGAMMLTTQSSPPYAGLVLIEPTMITEDVFRAHFADRMATMEGAVCATSIRRDRWAGRDDARSWLSGRFPWRVWDNKVLDIYVKHGLRDHYQGGVALKCDRKQEAMSYPDVDGHFEATTELAKVCHAVPVHVIWGTHNDLVPDYFQDCLIDASQGRYVASVTRVRGAGHMIVQEKPDLLAETICDVLDTIGVNHRAGPSRSRL</sequence>
<evidence type="ECO:0000313" key="2">
    <source>
        <dbReference type="EMBL" id="KAK0443501.1"/>
    </source>
</evidence>
<dbReference type="Pfam" id="PF12697">
    <property type="entry name" value="Abhydrolase_6"/>
    <property type="match status" value="1"/>
</dbReference>
<organism evidence="2 3">
    <name type="scientific">Armillaria borealis</name>
    <dbReference type="NCBI Taxonomy" id="47425"/>
    <lineage>
        <taxon>Eukaryota</taxon>
        <taxon>Fungi</taxon>
        <taxon>Dikarya</taxon>
        <taxon>Basidiomycota</taxon>
        <taxon>Agaricomycotina</taxon>
        <taxon>Agaricomycetes</taxon>
        <taxon>Agaricomycetidae</taxon>
        <taxon>Agaricales</taxon>
        <taxon>Marasmiineae</taxon>
        <taxon>Physalacriaceae</taxon>
        <taxon>Armillaria</taxon>
    </lineage>
</organism>
<keyword evidence="3" id="KW-1185">Reference proteome</keyword>
<dbReference type="EMBL" id="JAUEPT010000022">
    <property type="protein sequence ID" value="KAK0443501.1"/>
    <property type="molecule type" value="Genomic_DNA"/>
</dbReference>
<dbReference type="AlphaFoldDB" id="A0AA39JKM1"/>
<feature type="domain" description="AB hydrolase-1" evidence="1">
    <location>
        <begin position="93"/>
        <end position="337"/>
    </location>
</feature>
<evidence type="ECO:0000313" key="3">
    <source>
        <dbReference type="Proteomes" id="UP001175226"/>
    </source>
</evidence>
<evidence type="ECO:0000259" key="1">
    <source>
        <dbReference type="Pfam" id="PF12697"/>
    </source>
</evidence>
<dbReference type="InterPro" id="IPR029058">
    <property type="entry name" value="AB_hydrolase_fold"/>
</dbReference>
<dbReference type="InterPro" id="IPR000073">
    <property type="entry name" value="AB_hydrolase_1"/>
</dbReference>
<protein>
    <submittedName>
        <fullName evidence="2">Alpha/Beta hydrolase protein</fullName>
    </submittedName>
</protein>
<keyword evidence="2" id="KW-0378">Hydrolase</keyword>
<comment type="caution">
    <text evidence="2">The sequence shown here is derived from an EMBL/GenBank/DDBJ whole genome shotgun (WGS) entry which is preliminary data.</text>
</comment>
<name>A0AA39JKM1_9AGAR</name>
<reference evidence="2" key="1">
    <citation type="submission" date="2023-06" db="EMBL/GenBank/DDBJ databases">
        <authorList>
            <consortium name="Lawrence Berkeley National Laboratory"/>
            <person name="Ahrendt S."/>
            <person name="Sahu N."/>
            <person name="Indic B."/>
            <person name="Wong-Bajracharya J."/>
            <person name="Merenyi Z."/>
            <person name="Ke H.-M."/>
            <person name="Monk M."/>
            <person name="Kocsube S."/>
            <person name="Drula E."/>
            <person name="Lipzen A."/>
            <person name="Balint B."/>
            <person name="Henrissat B."/>
            <person name="Andreopoulos B."/>
            <person name="Martin F.M."/>
            <person name="Harder C.B."/>
            <person name="Rigling D."/>
            <person name="Ford K.L."/>
            <person name="Foster G.D."/>
            <person name="Pangilinan J."/>
            <person name="Papanicolaou A."/>
            <person name="Barry K."/>
            <person name="LaButti K."/>
            <person name="Viragh M."/>
            <person name="Koriabine M."/>
            <person name="Yan M."/>
            <person name="Riley R."/>
            <person name="Champramary S."/>
            <person name="Plett K.L."/>
            <person name="Tsai I.J."/>
            <person name="Slot J."/>
            <person name="Sipos G."/>
            <person name="Plett J."/>
            <person name="Nagy L.G."/>
            <person name="Grigoriev I.V."/>
        </authorList>
    </citation>
    <scope>NUCLEOTIDE SEQUENCE</scope>
    <source>
        <strain evidence="2">FPL87.14</strain>
    </source>
</reference>
<dbReference type="Gene3D" id="3.40.50.1820">
    <property type="entry name" value="alpha/beta hydrolase"/>
    <property type="match status" value="1"/>
</dbReference>
<accession>A0AA39JKM1</accession>
<proteinExistence type="predicted"/>